<evidence type="ECO:0000256" key="2">
    <source>
        <dbReference type="SAM" id="MobiDB-lite"/>
    </source>
</evidence>
<keyword evidence="1" id="KW-0862">Zinc</keyword>
<comment type="caution">
    <text evidence="4">The sequence shown here is derived from an EMBL/GenBank/DDBJ whole genome shotgun (WGS) entry which is preliminary data.</text>
</comment>
<organism evidence="4 5">
    <name type="scientific">Psilocybe cyanescens</name>
    <dbReference type="NCBI Taxonomy" id="93625"/>
    <lineage>
        <taxon>Eukaryota</taxon>
        <taxon>Fungi</taxon>
        <taxon>Dikarya</taxon>
        <taxon>Basidiomycota</taxon>
        <taxon>Agaricomycotina</taxon>
        <taxon>Agaricomycetes</taxon>
        <taxon>Agaricomycetidae</taxon>
        <taxon>Agaricales</taxon>
        <taxon>Agaricineae</taxon>
        <taxon>Strophariaceae</taxon>
        <taxon>Psilocybe</taxon>
    </lineage>
</organism>
<dbReference type="PROSITE" id="PS50157">
    <property type="entry name" value="ZINC_FINGER_C2H2_2"/>
    <property type="match status" value="1"/>
</dbReference>
<dbReference type="SMART" id="SM00355">
    <property type="entry name" value="ZnF_C2H2"/>
    <property type="match status" value="1"/>
</dbReference>
<feature type="region of interest" description="Disordered" evidence="2">
    <location>
        <begin position="928"/>
        <end position="949"/>
    </location>
</feature>
<gene>
    <name evidence="4" type="ORF">CVT25_004676</name>
</gene>
<feature type="compositionally biased region" description="Polar residues" evidence="2">
    <location>
        <begin position="1286"/>
        <end position="1299"/>
    </location>
</feature>
<protein>
    <recommendedName>
        <fullName evidence="3">C2H2-type domain-containing protein</fullName>
    </recommendedName>
</protein>
<feature type="region of interest" description="Disordered" evidence="2">
    <location>
        <begin position="1258"/>
        <end position="1299"/>
    </location>
</feature>
<feature type="region of interest" description="Disordered" evidence="2">
    <location>
        <begin position="1320"/>
        <end position="1341"/>
    </location>
</feature>
<keyword evidence="1" id="KW-0863">Zinc-finger</keyword>
<evidence type="ECO:0000313" key="4">
    <source>
        <dbReference type="EMBL" id="PPQ89034.1"/>
    </source>
</evidence>
<evidence type="ECO:0000313" key="5">
    <source>
        <dbReference type="Proteomes" id="UP000283269"/>
    </source>
</evidence>
<name>A0A409XE80_PSICY</name>
<dbReference type="STRING" id="93625.A0A409XE80"/>
<proteinExistence type="predicted"/>
<evidence type="ECO:0000259" key="3">
    <source>
        <dbReference type="PROSITE" id="PS50157"/>
    </source>
</evidence>
<dbReference type="EMBL" id="NHYD01001956">
    <property type="protein sequence ID" value="PPQ89034.1"/>
    <property type="molecule type" value="Genomic_DNA"/>
</dbReference>
<dbReference type="InterPro" id="IPR013087">
    <property type="entry name" value="Znf_C2H2_type"/>
</dbReference>
<accession>A0A409XE80</accession>
<feature type="region of interest" description="Disordered" evidence="2">
    <location>
        <begin position="1144"/>
        <end position="1173"/>
    </location>
</feature>
<reference evidence="4 5" key="1">
    <citation type="journal article" date="2018" name="Evol. Lett.">
        <title>Horizontal gene cluster transfer increased hallucinogenic mushroom diversity.</title>
        <authorList>
            <person name="Reynolds H.T."/>
            <person name="Vijayakumar V."/>
            <person name="Gluck-Thaler E."/>
            <person name="Korotkin H.B."/>
            <person name="Matheny P.B."/>
            <person name="Slot J.C."/>
        </authorList>
    </citation>
    <scope>NUCLEOTIDE SEQUENCE [LARGE SCALE GENOMIC DNA]</scope>
    <source>
        <strain evidence="4 5">2631</strain>
    </source>
</reference>
<feature type="compositionally biased region" description="Polar residues" evidence="2">
    <location>
        <begin position="1258"/>
        <end position="1279"/>
    </location>
</feature>
<sequence>MFSSPAQTPCVQTDLSDIPENHTLHVKGHLTPLKDQLGADNSSPVFRCLEASEPSNSFFQASRNVSINGGHFNSTMGHHTNLTIHLGLEAPLSNTEPVHTDSAHSASKGQTEVCSSLSGNIPNVNSEVACQSLRLQVVQPLQMSPSTQKSNEVYEKQLSMKGRGFPLWVPEPNRRLPIMYRREGVSIGDVGIITPSGGFSFLFNICLPADDPINLGRVPEDFEPIYPQLDADMDIREFFEFKQGNYLASKSIKTSKSDALSLDLLFKSKASEGAILTMPEGAISFDLENIPHFRTYAAANVESWYRFVNGPRGREAQNGDIRLVTGCDKTTSWGMAVLSNHISQAQESQTNCLRFKVASDPLNPSACAYTWECSGIVEARVGPDCREIDELRRRAGERERERGLDAADNNDADGKFLNQCLFVRTLNLTLGAESWERLNQELALKIGSMQNRRSGNTSLNDFVSECNAQVESSSIAGHEALTPVSNKAGNQHVISMTTTPEISYIPCYYLTSVLYYKYPAARMVITHDGDWTSAAKRGFLISDQTQEDLLARILDKYDIKHDESASRNVSINGGHFNSTMGHHTNLTIHFGLQPLQMSPSTQKSNEVYEKQLSMKGRGFPLWIPEPNRRLPITYRREGVSIGDVGIITPSGGFSFLFNICLPADDPINRGRVPEDFEPIYPQLDADMDIREFFEFKQGNYLASTSIENSQSDAFSPDLFFESKASEGAILTMPEGAIAFDLENIPHFRTYAAANVESWYRFVNGPRGREAKNGDIRLVTGCDKTTSWGMAVLSNHIAQHAQESRTNCLRFKAARGDPRNPAACAYTWECSGMVEARVGPDRREIEELRRRAGERERERERGLDAADDDGADGKFLNQCLFVRTLNLTLGAESWDTLNQELALKIGAMQNRRSGNTSVDNFVAEGNARVESSSVARHGAPPSSKAGNQHAISMTTTPEISVRTSDHLNTVTRPVYLFIPLAIPSIKVSERTAYRTSRMVITHDGDWTSAVNGGFAISAQTKADLLARILDKYDIKYDESGEESALMKKSTYIDNEDEGVLYLDAKKELIVSSLGSYSPTEEQTLFRGLEELALDSPDDLAGANPPALPEESECSSRFASMMPDRRRHSFSDCAPSLNGYHPRLVSADSTAARSDRDGPYSTPSPPSDPSSNIQEPRANAFVGRHPTAPPGLNLTEHVKEGPDSFQQLRCDPVQAKLRDSIIDSRRQKLPGRYTCGVPNCHASFSRKLALDNHVKSHLRTTSVRQRQETTNPNRTPLYSSYDTKKQRPATTDGNLNNHNGSKSRTSLLVAFQIWATASTCAPATTSTDSVHRPGYDRSPYTSV</sequence>
<feature type="domain" description="C2H2-type" evidence="3">
    <location>
        <begin position="1231"/>
        <end position="1260"/>
    </location>
</feature>
<dbReference type="Proteomes" id="UP000283269">
    <property type="component" value="Unassembled WGS sequence"/>
</dbReference>
<dbReference type="PROSITE" id="PS00028">
    <property type="entry name" value="ZINC_FINGER_C2H2_1"/>
    <property type="match status" value="1"/>
</dbReference>
<evidence type="ECO:0000256" key="1">
    <source>
        <dbReference type="PROSITE-ProRule" id="PRU00042"/>
    </source>
</evidence>
<keyword evidence="1" id="KW-0479">Metal-binding</keyword>
<feature type="region of interest" description="Disordered" evidence="2">
    <location>
        <begin position="1094"/>
        <end position="1114"/>
    </location>
</feature>
<dbReference type="GO" id="GO:0008270">
    <property type="term" value="F:zinc ion binding"/>
    <property type="evidence" value="ECO:0007669"/>
    <property type="project" value="UniProtKB-KW"/>
</dbReference>
<dbReference type="OrthoDB" id="3222453at2759"/>
<keyword evidence="5" id="KW-1185">Reference proteome</keyword>
<dbReference type="InParanoid" id="A0A409XE80"/>